<dbReference type="AlphaFoldDB" id="A0A4Y2Q131"/>
<proteinExistence type="predicted"/>
<comment type="caution">
    <text evidence="1">The sequence shown here is derived from an EMBL/GenBank/DDBJ whole genome shotgun (WGS) entry which is preliminary data.</text>
</comment>
<gene>
    <name evidence="1" type="ORF">AVEN_210571_1</name>
</gene>
<organism evidence="1 2">
    <name type="scientific">Araneus ventricosus</name>
    <name type="common">Orbweaver spider</name>
    <name type="synonym">Epeira ventricosa</name>
    <dbReference type="NCBI Taxonomy" id="182803"/>
    <lineage>
        <taxon>Eukaryota</taxon>
        <taxon>Metazoa</taxon>
        <taxon>Ecdysozoa</taxon>
        <taxon>Arthropoda</taxon>
        <taxon>Chelicerata</taxon>
        <taxon>Arachnida</taxon>
        <taxon>Araneae</taxon>
        <taxon>Araneomorphae</taxon>
        <taxon>Entelegynae</taxon>
        <taxon>Araneoidea</taxon>
        <taxon>Araneidae</taxon>
        <taxon>Araneus</taxon>
    </lineage>
</organism>
<dbReference type="EMBL" id="BGPR01136078">
    <property type="protein sequence ID" value="GBN57032.1"/>
    <property type="molecule type" value="Genomic_DNA"/>
</dbReference>
<accession>A0A4Y2Q131</accession>
<reference evidence="1 2" key="1">
    <citation type="journal article" date="2019" name="Sci. Rep.">
        <title>Orb-weaving spider Araneus ventricosus genome elucidates the spidroin gene catalogue.</title>
        <authorList>
            <person name="Kono N."/>
            <person name="Nakamura H."/>
            <person name="Ohtoshi R."/>
            <person name="Moran D.A.P."/>
            <person name="Shinohara A."/>
            <person name="Yoshida Y."/>
            <person name="Fujiwara M."/>
            <person name="Mori M."/>
            <person name="Tomita M."/>
            <person name="Arakawa K."/>
        </authorList>
    </citation>
    <scope>NUCLEOTIDE SEQUENCE [LARGE SCALE GENOMIC DNA]</scope>
</reference>
<protein>
    <submittedName>
        <fullName evidence="1">Uncharacterized protein</fullName>
    </submittedName>
</protein>
<evidence type="ECO:0000313" key="1">
    <source>
        <dbReference type="EMBL" id="GBN57032.1"/>
    </source>
</evidence>
<dbReference type="Proteomes" id="UP000499080">
    <property type="component" value="Unassembled WGS sequence"/>
</dbReference>
<keyword evidence="2" id="KW-1185">Reference proteome</keyword>
<sequence>MKKDLKQSNWKNKLIALQPDDNTLWNTAKRMRKKHVKISALHGPAGIAYSNTDKAETIANSLKEQFTLNDLHDTETEIKVNSSITDFNNLTDIPQPFRHY</sequence>
<evidence type="ECO:0000313" key="2">
    <source>
        <dbReference type="Proteomes" id="UP000499080"/>
    </source>
</evidence>
<name>A0A4Y2Q131_ARAVE</name>
<dbReference type="OrthoDB" id="410155at2759"/>